<evidence type="ECO:0000313" key="2">
    <source>
        <dbReference type="Proteomes" id="UP001235303"/>
    </source>
</evidence>
<reference evidence="1 2" key="1">
    <citation type="submission" date="2023-01" db="EMBL/GenBank/DDBJ databases">
        <title>Novel diversity within Roseofilum (Cyanobacteria; Desertifilaceae) from marine benthic mats with descriptions of four novel species.</title>
        <authorList>
            <person name="Wang Y."/>
            <person name="Berthold D.E."/>
            <person name="Hu J."/>
            <person name="Lefler F.W."/>
            <person name="Laughinghouse H.D. IV."/>
        </authorList>
    </citation>
    <scope>NUCLEOTIDE SEQUENCE [LARGE SCALE GENOMIC DNA]</scope>
    <source>
        <strain evidence="1 2">BLCC-M154</strain>
    </source>
</reference>
<dbReference type="EMBL" id="JAQOSP010000150">
    <property type="protein sequence ID" value="MDJ1172359.1"/>
    <property type="molecule type" value="Genomic_DNA"/>
</dbReference>
<dbReference type="RefSeq" id="WP_283756109.1">
    <property type="nucleotide sequence ID" value="NZ_JAQOSP010000150.1"/>
</dbReference>
<name>A0ABT7AZN2_9CYAN</name>
<organism evidence="1 2">
    <name type="scientific">Roseofilum acuticapitatum BLCC-M154</name>
    <dbReference type="NCBI Taxonomy" id="3022444"/>
    <lineage>
        <taxon>Bacteria</taxon>
        <taxon>Bacillati</taxon>
        <taxon>Cyanobacteriota</taxon>
        <taxon>Cyanophyceae</taxon>
        <taxon>Desertifilales</taxon>
        <taxon>Desertifilaceae</taxon>
        <taxon>Roseofilum</taxon>
        <taxon>Roseofilum acuticapitatum</taxon>
    </lineage>
</organism>
<evidence type="ECO:0000313" key="1">
    <source>
        <dbReference type="EMBL" id="MDJ1172359.1"/>
    </source>
</evidence>
<protein>
    <submittedName>
        <fullName evidence="1">Uncharacterized protein</fullName>
    </submittedName>
</protein>
<accession>A0ABT7AZN2</accession>
<proteinExistence type="predicted"/>
<comment type="caution">
    <text evidence="1">The sequence shown here is derived from an EMBL/GenBank/DDBJ whole genome shotgun (WGS) entry which is preliminary data.</text>
</comment>
<sequence length="142" mass="16592">MSAFVGTYTVDSAEELRSLLESLKTEKSYFFLRWPHQVSGFCQSLPVDFPSPEGQIFDDHKELRWQKQGESFSLLLLNEDGIHENFQPLGKTWLTKIQPAHLYRKNETRFPKKIHHQPINLGQRYFIDVETSTVHFVALTIL</sequence>
<gene>
    <name evidence="1" type="ORF">PMG71_23295</name>
</gene>
<keyword evidence="2" id="KW-1185">Reference proteome</keyword>
<dbReference type="Proteomes" id="UP001235303">
    <property type="component" value="Unassembled WGS sequence"/>
</dbReference>